<accession>A0A835HED0</accession>
<dbReference type="SUPFAM" id="SSF51735">
    <property type="entry name" value="NAD(P)-binding Rossmann-fold domains"/>
    <property type="match status" value="1"/>
</dbReference>
<gene>
    <name evidence="1" type="ORF">IFM89_033300</name>
</gene>
<sequence>MGLLALLVRIYGIHIIGEMLWDGRFAKMCIPDMVRMERCFGMELILLNLGESVLAWETLRDTSTLLTSAGRWFPFPGMTIYNACKTMLINFKDSLRIELGPDVEVTVVTHGFMLVQNGQRKHLFREDSYKSKIMQLKQGKTLKIMQKEVR</sequence>
<evidence type="ECO:0000313" key="2">
    <source>
        <dbReference type="Proteomes" id="UP000631114"/>
    </source>
</evidence>
<organism evidence="1 2">
    <name type="scientific">Coptis chinensis</name>
    <dbReference type="NCBI Taxonomy" id="261450"/>
    <lineage>
        <taxon>Eukaryota</taxon>
        <taxon>Viridiplantae</taxon>
        <taxon>Streptophyta</taxon>
        <taxon>Embryophyta</taxon>
        <taxon>Tracheophyta</taxon>
        <taxon>Spermatophyta</taxon>
        <taxon>Magnoliopsida</taxon>
        <taxon>Ranunculales</taxon>
        <taxon>Ranunculaceae</taxon>
        <taxon>Coptidoideae</taxon>
        <taxon>Coptis</taxon>
    </lineage>
</organism>
<protein>
    <submittedName>
        <fullName evidence="1">Uncharacterized protein</fullName>
    </submittedName>
</protein>
<reference evidence="1 2" key="1">
    <citation type="submission" date="2020-10" db="EMBL/GenBank/DDBJ databases">
        <title>The Coptis chinensis genome and diversification of protoberbering-type alkaloids.</title>
        <authorList>
            <person name="Wang B."/>
            <person name="Shu S."/>
            <person name="Song C."/>
            <person name="Liu Y."/>
        </authorList>
    </citation>
    <scope>NUCLEOTIDE SEQUENCE [LARGE SCALE GENOMIC DNA]</scope>
    <source>
        <strain evidence="1">HL-2020</strain>
        <tissue evidence="1">Leaf</tissue>
    </source>
</reference>
<evidence type="ECO:0000313" key="1">
    <source>
        <dbReference type="EMBL" id="KAF9598955.1"/>
    </source>
</evidence>
<proteinExistence type="predicted"/>
<dbReference type="InterPro" id="IPR036291">
    <property type="entry name" value="NAD(P)-bd_dom_sf"/>
</dbReference>
<dbReference type="AlphaFoldDB" id="A0A835HED0"/>
<name>A0A835HED0_9MAGN</name>
<comment type="caution">
    <text evidence="1">The sequence shown here is derived from an EMBL/GenBank/DDBJ whole genome shotgun (WGS) entry which is preliminary data.</text>
</comment>
<keyword evidence="2" id="KW-1185">Reference proteome</keyword>
<dbReference type="Gene3D" id="3.40.50.720">
    <property type="entry name" value="NAD(P)-binding Rossmann-like Domain"/>
    <property type="match status" value="1"/>
</dbReference>
<dbReference type="Proteomes" id="UP000631114">
    <property type="component" value="Unassembled WGS sequence"/>
</dbReference>
<dbReference type="EMBL" id="JADFTS010000007">
    <property type="protein sequence ID" value="KAF9598955.1"/>
    <property type="molecule type" value="Genomic_DNA"/>
</dbReference>
<dbReference type="OrthoDB" id="47007at2759"/>